<proteinExistence type="predicted"/>
<dbReference type="OrthoDB" id="5460292at2"/>
<accession>A0A2Z6B2E1</accession>
<evidence type="ECO:0000313" key="2">
    <source>
        <dbReference type="EMBL" id="BBD09687.1"/>
    </source>
</evidence>
<dbReference type="Proteomes" id="UP000269883">
    <property type="component" value="Chromosome"/>
</dbReference>
<evidence type="ECO:0000313" key="3">
    <source>
        <dbReference type="Proteomes" id="UP000269883"/>
    </source>
</evidence>
<evidence type="ECO:0000256" key="1">
    <source>
        <dbReference type="SAM" id="Phobius"/>
    </source>
</evidence>
<name>A0A2Z6B2E1_9BACT</name>
<evidence type="ECO:0008006" key="4">
    <source>
        <dbReference type="Google" id="ProtNLM"/>
    </source>
</evidence>
<sequence length="65" mass="7265">MQFDWHYFLAALGLAFVLEGVAYFLGANQMHAMLKLLAERSPMELRLLGGVAIVAGLFLVWLARL</sequence>
<gene>
    <name evidence="2" type="ORF">DFE_2961</name>
</gene>
<feature type="transmembrane region" description="Helical" evidence="1">
    <location>
        <begin position="6"/>
        <end position="25"/>
    </location>
</feature>
<keyword evidence="1" id="KW-1133">Transmembrane helix</keyword>
<organism evidence="2 3">
    <name type="scientific">Desulfovibrio ferrophilus</name>
    <dbReference type="NCBI Taxonomy" id="241368"/>
    <lineage>
        <taxon>Bacteria</taxon>
        <taxon>Pseudomonadati</taxon>
        <taxon>Thermodesulfobacteriota</taxon>
        <taxon>Desulfovibrionia</taxon>
        <taxon>Desulfovibrionales</taxon>
        <taxon>Desulfovibrionaceae</taxon>
        <taxon>Desulfovibrio</taxon>
    </lineage>
</organism>
<keyword evidence="3" id="KW-1185">Reference proteome</keyword>
<protein>
    <recommendedName>
        <fullName evidence="4">DUF2065 domain-containing protein</fullName>
    </recommendedName>
</protein>
<dbReference type="KEGG" id="dfl:DFE_2961"/>
<feature type="transmembrane region" description="Helical" evidence="1">
    <location>
        <begin position="45"/>
        <end position="63"/>
    </location>
</feature>
<keyword evidence="1" id="KW-0472">Membrane</keyword>
<reference evidence="2 3" key="1">
    <citation type="journal article" date="2018" name="Sci. Adv.">
        <title>Multi-heme cytochromes provide a pathway for survival in energy-limited environments.</title>
        <authorList>
            <person name="Deng X."/>
            <person name="Dohmae N."/>
            <person name="Nealson K.H."/>
            <person name="Hashimoto K."/>
            <person name="Okamoto A."/>
        </authorList>
    </citation>
    <scope>NUCLEOTIDE SEQUENCE [LARGE SCALE GENOMIC DNA]</scope>
    <source>
        <strain evidence="2 3">IS5</strain>
    </source>
</reference>
<dbReference type="AlphaFoldDB" id="A0A2Z6B2E1"/>
<dbReference type="InterPro" id="IPR019201">
    <property type="entry name" value="DUF2065"/>
</dbReference>
<dbReference type="Pfam" id="PF09838">
    <property type="entry name" value="DUF2065"/>
    <property type="match status" value="1"/>
</dbReference>
<keyword evidence="1" id="KW-0812">Transmembrane</keyword>
<dbReference type="EMBL" id="AP017378">
    <property type="protein sequence ID" value="BBD09687.1"/>
    <property type="molecule type" value="Genomic_DNA"/>
</dbReference>
<dbReference type="RefSeq" id="WP_126380713.1">
    <property type="nucleotide sequence ID" value="NZ_AP017378.1"/>
</dbReference>